<evidence type="ECO:0000313" key="2">
    <source>
        <dbReference type="EMBL" id="SFM48481.1"/>
    </source>
</evidence>
<dbReference type="RefSeq" id="WP_093474884.1">
    <property type="nucleotide sequence ID" value="NZ_FOUI01000006.1"/>
</dbReference>
<dbReference type="PANTHER" id="PTHR42103">
    <property type="entry name" value="ALPHA/BETA-HYDROLASES SUPERFAMILY PROTEIN"/>
    <property type="match status" value="1"/>
</dbReference>
<sequence>MVLEDEQRLMIDGPAGRLEARYTPRSGARALAVICHPNPLHGGSLQNKVVHTLLRAAVSCGAASLRFNFRGVGNSQGEHASGFGEVDDCLAAIDWLRGEAGDLPLWLMGFSFGGYVAAAAASRLPEWPERLLLAAPSVVAQPFDALLPLGGPVSVLVPAQDEVVPASAQRAMFADSMQAQLVEFADCGHFFHRRLGELRDCAESLLAD</sequence>
<dbReference type="EMBL" id="FOUI01000006">
    <property type="protein sequence ID" value="SFM48481.1"/>
    <property type="molecule type" value="Genomic_DNA"/>
</dbReference>
<dbReference type="Pfam" id="PF12146">
    <property type="entry name" value="Hydrolase_4"/>
    <property type="match status" value="1"/>
</dbReference>
<dbReference type="Gene3D" id="3.40.50.1820">
    <property type="entry name" value="alpha/beta hydrolase"/>
    <property type="match status" value="1"/>
</dbReference>
<proteinExistence type="predicted"/>
<dbReference type="PANTHER" id="PTHR42103:SF2">
    <property type="entry name" value="AB HYDROLASE-1 DOMAIN-CONTAINING PROTEIN"/>
    <property type="match status" value="1"/>
</dbReference>
<evidence type="ECO:0000313" key="3">
    <source>
        <dbReference type="Proteomes" id="UP000243629"/>
    </source>
</evidence>
<dbReference type="OrthoDB" id="9800435at2"/>
<protein>
    <recommendedName>
        <fullName evidence="1">Serine aminopeptidase S33 domain-containing protein</fullName>
    </recommendedName>
</protein>
<dbReference type="Proteomes" id="UP000243629">
    <property type="component" value="Unassembled WGS sequence"/>
</dbReference>
<gene>
    <name evidence="2" type="ORF">SAMN05216217_10656</name>
</gene>
<dbReference type="InterPro" id="IPR029058">
    <property type="entry name" value="AB_hydrolase_fold"/>
</dbReference>
<name>A0A1I4R894_9GAMM</name>
<feature type="domain" description="Serine aminopeptidase S33" evidence="1">
    <location>
        <begin position="40"/>
        <end position="141"/>
    </location>
</feature>
<dbReference type="AlphaFoldDB" id="A0A1I4R894"/>
<dbReference type="SUPFAM" id="SSF53474">
    <property type="entry name" value="alpha/beta-Hydrolases"/>
    <property type="match status" value="1"/>
</dbReference>
<organism evidence="2 3">
    <name type="scientific">Halopseudomonas yangmingensis</name>
    <dbReference type="NCBI Taxonomy" id="1720063"/>
    <lineage>
        <taxon>Bacteria</taxon>
        <taxon>Pseudomonadati</taxon>
        <taxon>Pseudomonadota</taxon>
        <taxon>Gammaproteobacteria</taxon>
        <taxon>Pseudomonadales</taxon>
        <taxon>Pseudomonadaceae</taxon>
        <taxon>Halopseudomonas</taxon>
    </lineage>
</organism>
<evidence type="ECO:0000259" key="1">
    <source>
        <dbReference type="Pfam" id="PF12146"/>
    </source>
</evidence>
<accession>A0A1I4R894</accession>
<reference evidence="3" key="1">
    <citation type="submission" date="2016-10" db="EMBL/GenBank/DDBJ databases">
        <authorList>
            <person name="Varghese N."/>
            <person name="Submissions S."/>
        </authorList>
    </citation>
    <scope>NUCLEOTIDE SEQUENCE [LARGE SCALE GENOMIC DNA]</scope>
    <source>
        <strain evidence="3">DSM 24213</strain>
    </source>
</reference>
<dbReference type="InterPro" id="IPR022742">
    <property type="entry name" value="Hydrolase_4"/>
</dbReference>
<keyword evidence="3" id="KW-1185">Reference proteome</keyword>
<dbReference type="STRING" id="1720063.SAMN05216217_10656"/>